<accession>A0AAT9GN98</accession>
<evidence type="ECO:0000313" key="2">
    <source>
        <dbReference type="EMBL" id="BFH72155.1"/>
    </source>
</evidence>
<gene>
    <name evidence="2" type="ORF">SJAV_00990</name>
</gene>
<keyword evidence="1" id="KW-0812">Transmembrane</keyword>
<dbReference type="AlphaFoldDB" id="A0AAT9GN98"/>
<feature type="transmembrane region" description="Helical" evidence="1">
    <location>
        <begin position="16"/>
        <end position="37"/>
    </location>
</feature>
<name>A0AAT9GN98_9CREN</name>
<evidence type="ECO:0000256" key="1">
    <source>
        <dbReference type="SAM" id="Phobius"/>
    </source>
</evidence>
<keyword evidence="1" id="KW-0472">Membrane</keyword>
<dbReference type="GeneID" id="92353032"/>
<proteinExistence type="predicted"/>
<reference evidence="2" key="1">
    <citation type="submission" date="2024-03" db="EMBL/GenBank/DDBJ databases">
        <title>Complete genome sequence of Sulfurisphaera javensis strain KD-1.</title>
        <authorList>
            <person name="Sakai H."/>
            <person name="Nur N."/>
            <person name="Suwanto A."/>
            <person name="Kurosawa N."/>
        </authorList>
    </citation>
    <scope>NUCLEOTIDE SEQUENCE</scope>
    <source>
        <strain evidence="2">KD-1</strain>
    </source>
</reference>
<dbReference type="RefSeq" id="WP_369610404.1">
    <property type="nucleotide sequence ID" value="NZ_AP031322.1"/>
</dbReference>
<sequence length="40" mass="4219">MAVNPDSVALNKLKDASLWFIIAEVIGFVGIVSTIAAESQ</sequence>
<organism evidence="2">
    <name type="scientific">Sulfurisphaera javensis</name>
    <dbReference type="NCBI Taxonomy" id="2049879"/>
    <lineage>
        <taxon>Archaea</taxon>
        <taxon>Thermoproteota</taxon>
        <taxon>Thermoprotei</taxon>
        <taxon>Sulfolobales</taxon>
        <taxon>Sulfolobaceae</taxon>
        <taxon>Sulfurisphaera</taxon>
    </lineage>
</organism>
<dbReference type="EMBL" id="AP031322">
    <property type="protein sequence ID" value="BFH72155.1"/>
    <property type="molecule type" value="Genomic_DNA"/>
</dbReference>
<keyword evidence="1" id="KW-1133">Transmembrane helix</keyword>
<protein>
    <submittedName>
        <fullName evidence="2">Uncharacterized protein</fullName>
    </submittedName>
</protein>
<dbReference type="KEGG" id="sjv:SJAV_00990"/>